<evidence type="ECO:0000313" key="1">
    <source>
        <dbReference type="EMBL" id="KOF81945.1"/>
    </source>
</evidence>
<sequence>MPEYARKRRQDSVFATHGRLVRVSREENILLQNNGVRSQIVDATLKRSFLCDHVEVVLTTNLRLLTEGHSDEREFANYLFDVGNGNISVEQSLGEFKIKLPNDLCLESDALSDLCDFVHTYLKNNFTTPVWFSNRTIVTPTNEAEQFVNDFLLTRIPDELKVYRSSDTVDKENLYPIEFINKLTPPGLHDHVIEAEVASGSYVGSTLLIRRIPHVSQEMEFPFPFTHKQFPVKLVFASTCNKAQGQPSEQIGIYLPTQFFSHGQLYVALSRVRKFERRLM</sequence>
<dbReference type="CDD" id="cd18809">
    <property type="entry name" value="SF1_C_RecD"/>
    <property type="match status" value="1"/>
</dbReference>
<name>A0A0L8GZE4_OCTBM</name>
<dbReference type="PANTHER" id="PTHR10492">
    <property type="match status" value="1"/>
</dbReference>
<accession>A0A0L8GZE4</accession>
<proteinExistence type="predicted"/>
<reference evidence="1" key="1">
    <citation type="submission" date="2015-07" db="EMBL/GenBank/DDBJ databases">
        <title>MeaNS - Measles Nucleotide Surveillance Program.</title>
        <authorList>
            <person name="Tran T."/>
            <person name="Druce J."/>
        </authorList>
    </citation>
    <scope>NUCLEOTIDE SEQUENCE</scope>
    <source>
        <strain evidence="1">UCB-OBI-ISO-001</strain>
        <tissue evidence="1">Gonad</tissue>
    </source>
</reference>
<dbReference type="OrthoDB" id="2156623at2759"/>
<dbReference type="EMBL" id="KQ419930">
    <property type="protein sequence ID" value="KOF81945.1"/>
    <property type="molecule type" value="Genomic_DNA"/>
</dbReference>
<protein>
    <submittedName>
        <fullName evidence="1">Uncharacterized protein</fullName>
    </submittedName>
</protein>
<dbReference type="SUPFAM" id="SSF52540">
    <property type="entry name" value="P-loop containing nucleoside triphosphate hydrolases"/>
    <property type="match status" value="1"/>
</dbReference>
<gene>
    <name evidence="1" type="ORF">OCBIM_22025943mg</name>
</gene>
<dbReference type="InterPro" id="IPR027417">
    <property type="entry name" value="P-loop_NTPase"/>
</dbReference>
<organism evidence="1">
    <name type="scientific">Octopus bimaculoides</name>
    <name type="common">California two-spotted octopus</name>
    <dbReference type="NCBI Taxonomy" id="37653"/>
    <lineage>
        <taxon>Eukaryota</taxon>
        <taxon>Metazoa</taxon>
        <taxon>Spiralia</taxon>
        <taxon>Lophotrochozoa</taxon>
        <taxon>Mollusca</taxon>
        <taxon>Cephalopoda</taxon>
        <taxon>Coleoidea</taxon>
        <taxon>Octopodiformes</taxon>
        <taxon>Octopoda</taxon>
        <taxon>Incirrata</taxon>
        <taxon>Octopodidae</taxon>
        <taxon>Octopus</taxon>
    </lineage>
</organism>
<dbReference type="AlphaFoldDB" id="A0A0L8GZE4"/>
<dbReference type="PANTHER" id="PTHR10492:SF57">
    <property type="entry name" value="ATP-DEPENDENT DNA HELICASE"/>
    <property type="match status" value="1"/>
</dbReference>